<protein>
    <submittedName>
        <fullName evidence="9">L-2,4-diaminobutyrate decarboxylase</fullName>
    </submittedName>
</protein>
<dbReference type="InterPro" id="IPR018247">
    <property type="entry name" value="EF_Hand_1_Ca_BS"/>
</dbReference>
<evidence type="ECO:0000256" key="1">
    <source>
        <dbReference type="ARBA" id="ARBA00001933"/>
    </source>
</evidence>
<proteinExistence type="inferred from homology"/>
<dbReference type="PANTHER" id="PTHR11999:SF70">
    <property type="entry name" value="MIP05841P"/>
    <property type="match status" value="1"/>
</dbReference>
<dbReference type="GO" id="GO:0030170">
    <property type="term" value="F:pyridoxal phosphate binding"/>
    <property type="evidence" value="ECO:0007669"/>
    <property type="project" value="InterPro"/>
</dbReference>
<evidence type="ECO:0000256" key="4">
    <source>
        <dbReference type="ARBA" id="ARBA00022898"/>
    </source>
</evidence>
<dbReference type="Pfam" id="PF00282">
    <property type="entry name" value="Pyridoxal_deC"/>
    <property type="match status" value="1"/>
</dbReference>
<dbReference type="Proteomes" id="UP000239800">
    <property type="component" value="Unassembled WGS sequence"/>
</dbReference>
<evidence type="ECO:0000256" key="3">
    <source>
        <dbReference type="ARBA" id="ARBA00022793"/>
    </source>
</evidence>
<dbReference type="GO" id="GO:0016831">
    <property type="term" value="F:carboxy-lyase activity"/>
    <property type="evidence" value="ECO:0007669"/>
    <property type="project" value="UniProtKB-KW"/>
</dbReference>
<evidence type="ECO:0000256" key="8">
    <source>
        <dbReference type="SAM" id="MobiDB-lite"/>
    </source>
</evidence>
<dbReference type="GO" id="GO:0005737">
    <property type="term" value="C:cytoplasm"/>
    <property type="evidence" value="ECO:0007669"/>
    <property type="project" value="TreeGrafter"/>
</dbReference>
<dbReference type="EMBL" id="MQUB01000001">
    <property type="protein sequence ID" value="PQB06052.1"/>
    <property type="molecule type" value="Genomic_DNA"/>
</dbReference>
<dbReference type="OrthoDB" id="9803665at2"/>
<evidence type="ECO:0000313" key="10">
    <source>
        <dbReference type="Proteomes" id="UP000239800"/>
    </source>
</evidence>
<dbReference type="PANTHER" id="PTHR11999">
    <property type="entry name" value="GROUP II PYRIDOXAL-5-PHOSPHATE DECARBOXYLASE"/>
    <property type="match status" value="1"/>
</dbReference>
<evidence type="ECO:0000256" key="7">
    <source>
        <dbReference type="RuleBase" id="RU000382"/>
    </source>
</evidence>
<dbReference type="InterPro" id="IPR015422">
    <property type="entry name" value="PyrdxlP-dep_Trfase_small"/>
</dbReference>
<keyword evidence="5 7" id="KW-0456">Lyase</keyword>
<name>A0A2S7KTT5_9FLAO</name>
<accession>A0A2S7KTT5</accession>
<comment type="caution">
    <text evidence="9">The sequence shown here is derived from an EMBL/GenBank/DDBJ whole genome shotgun (WGS) entry which is preliminary data.</text>
</comment>
<feature type="region of interest" description="Disordered" evidence="8">
    <location>
        <begin position="1"/>
        <end position="25"/>
    </location>
</feature>
<dbReference type="GO" id="GO:0019752">
    <property type="term" value="P:carboxylic acid metabolic process"/>
    <property type="evidence" value="ECO:0007669"/>
    <property type="project" value="InterPro"/>
</dbReference>
<dbReference type="InterPro" id="IPR015424">
    <property type="entry name" value="PyrdxlP-dep_Trfase"/>
</dbReference>
<feature type="modified residue" description="N6-(pyridoxal phosphate)lysine" evidence="6">
    <location>
        <position position="303"/>
    </location>
</feature>
<keyword evidence="3" id="KW-0210">Decarboxylase</keyword>
<comment type="cofactor">
    <cofactor evidence="1 6 7">
        <name>pyridoxal 5'-phosphate</name>
        <dbReference type="ChEBI" id="CHEBI:597326"/>
    </cofactor>
</comment>
<reference evidence="9 10" key="1">
    <citation type="submission" date="2016-11" db="EMBL/GenBank/DDBJ databases">
        <title>Trade-off between light-utilization and light-protection in marine flavobacteria.</title>
        <authorList>
            <person name="Kumagai Y."/>
        </authorList>
    </citation>
    <scope>NUCLEOTIDE SEQUENCE [LARGE SCALE GENOMIC DNA]</scope>
    <source>
        <strain evidence="9 10">NBRC 107741</strain>
    </source>
</reference>
<comment type="similarity">
    <text evidence="2 7">Belongs to the group II decarboxylase family.</text>
</comment>
<dbReference type="RefSeq" id="WP_104813990.1">
    <property type="nucleotide sequence ID" value="NZ_MQUB01000001.1"/>
</dbReference>
<dbReference type="SUPFAM" id="SSF53383">
    <property type="entry name" value="PLP-dependent transferases"/>
    <property type="match status" value="1"/>
</dbReference>
<dbReference type="AlphaFoldDB" id="A0A2S7KTT5"/>
<dbReference type="InterPro" id="IPR015421">
    <property type="entry name" value="PyrdxlP-dep_Trfase_major"/>
</dbReference>
<gene>
    <name evidence="9" type="ORF">BST85_10515</name>
</gene>
<keyword evidence="10" id="KW-1185">Reference proteome</keyword>
<dbReference type="PROSITE" id="PS00018">
    <property type="entry name" value="EF_HAND_1"/>
    <property type="match status" value="1"/>
</dbReference>
<sequence length="478" mass="53385">MNSLRDQIRDLEKSSSRLEPNTDKRDKYLQQVHQYANSFIEELDHTPTFSAAASEMEDLGPIDQQINLQQLLSIYKKKVATKGINPASGGHLGYIPGGGIYLSAVGDYLADITNEYSGIHYASPGAVNIENQLIDWMKSIFGFPESAIGNLASGGSIANLIALTAARDRHKIKGEKIERSVIYLSPQVHHCINKALRIIGLEDIHISYIDLDDNHRMDPNDLSEKIEEDKTKGLNPFLVIASAGTTDTGAIDPLDNMADLAKKHKLWFHVDGAYGGFFILCDSKKEQFQGIEKADSIVIDPHKSLFLPYGLGAVLVKDKEAVYHSNHYTANYMQDARSAASPVNPADVSPELTKHFRGLRLWLPLKIHGIEPFVACLEEKLLLTQYFREKLGQMGFQLGPEPDLSVSYFWYPAKGDQNQFNRDLLKAIHQDGRVFLSSTMIGDRFVIRMAILAFRTKLETIDLALEMIHDCLSAIKAK</sequence>
<evidence type="ECO:0000313" key="9">
    <source>
        <dbReference type="EMBL" id="PQB06052.1"/>
    </source>
</evidence>
<dbReference type="Gene3D" id="3.90.1150.10">
    <property type="entry name" value="Aspartate Aminotransferase, domain 1"/>
    <property type="match status" value="1"/>
</dbReference>
<keyword evidence="4 6" id="KW-0663">Pyridoxal phosphate</keyword>
<dbReference type="InterPro" id="IPR002129">
    <property type="entry name" value="PyrdxlP-dep_de-COase"/>
</dbReference>
<evidence type="ECO:0000256" key="6">
    <source>
        <dbReference type="PIRSR" id="PIRSR602129-50"/>
    </source>
</evidence>
<dbReference type="InterPro" id="IPR010977">
    <property type="entry name" value="Aromatic_deC"/>
</dbReference>
<evidence type="ECO:0000256" key="2">
    <source>
        <dbReference type="ARBA" id="ARBA00009533"/>
    </source>
</evidence>
<organism evidence="9 10">
    <name type="scientific">Aureitalea marina</name>
    <dbReference type="NCBI Taxonomy" id="930804"/>
    <lineage>
        <taxon>Bacteria</taxon>
        <taxon>Pseudomonadati</taxon>
        <taxon>Bacteroidota</taxon>
        <taxon>Flavobacteriia</taxon>
        <taxon>Flavobacteriales</taxon>
        <taxon>Flavobacteriaceae</taxon>
        <taxon>Aureitalea</taxon>
    </lineage>
</organism>
<dbReference type="Gene3D" id="3.40.640.10">
    <property type="entry name" value="Type I PLP-dependent aspartate aminotransferase-like (Major domain)"/>
    <property type="match status" value="1"/>
</dbReference>
<evidence type="ECO:0000256" key="5">
    <source>
        <dbReference type="ARBA" id="ARBA00023239"/>
    </source>
</evidence>